<dbReference type="NCBIfam" id="TIGR00526">
    <property type="entry name" value="folB_dom"/>
    <property type="match status" value="1"/>
</dbReference>
<sequence length="250" mass="27192">MDLVILNGLNTSAVIGPDCWNRRRPQPVILSLHIYTDAEAAAVSDNVEQSIDYSKMSKSVLAITSAEEFDGLFSLAVACADLVLQRPLALGVRIEAEAPKSLLLAESAKVEIFRIRGGPSEILPSLLKKLRGAIPADQIHIRGIQSSVIIGVNEQERIFKQRVLTSLSFELSEPRNFQTGLPKLIDQLVKHIDATSYLTLEAFAASLVQLVLGSRDLLSDVERVTVRSEKPSAIIAAISSAVEITRDVTP</sequence>
<dbReference type="PANTHER" id="PTHR42844:SF1">
    <property type="entry name" value="DIHYDRONEOPTERIN ALDOLASE 1-RELATED"/>
    <property type="match status" value="1"/>
</dbReference>
<proteinExistence type="inferred from homology"/>
<feature type="domain" description="Dihydroneopterin aldolase/epimerase" evidence="8">
    <location>
        <begin position="139"/>
        <end position="246"/>
    </location>
</feature>
<dbReference type="GO" id="GO:0005737">
    <property type="term" value="C:cytoplasm"/>
    <property type="evidence" value="ECO:0007669"/>
    <property type="project" value="TreeGrafter"/>
</dbReference>
<dbReference type="GO" id="GO:0004150">
    <property type="term" value="F:dihydroneopterin aldolase activity"/>
    <property type="evidence" value="ECO:0007669"/>
    <property type="project" value="UniProtKB-EC"/>
</dbReference>
<dbReference type="InterPro" id="IPR006156">
    <property type="entry name" value="Dihydroneopterin_aldolase"/>
</dbReference>
<dbReference type="InterPro" id="IPR006157">
    <property type="entry name" value="FolB_dom"/>
</dbReference>
<keyword evidence="10" id="KW-1185">Reference proteome</keyword>
<dbReference type="EC" id="4.1.2.25" evidence="4"/>
<evidence type="ECO:0000256" key="4">
    <source>
        <dbReference type="ARBA" id="ARBA00013043"/>
    </source>
</evidence>
<dbReference type="EMBL" id="KV419428">
    <property type="protein sequence ID" value="KZS89311.1"/>
    <property type="molecule type" value="Genomic_DNA"/>
</dbReference>
<dbReference type="SMART" id="SM00905">
    <property type="entry name" value="FolB"/>
    <property type="match status" value="2"/>
</dbReference>
<comment type="similarity">
    <text evidence="3">Belongs to the DHNA family.</text>
</comment>
<dbReference type="SUPFAM" id="SSF55620">
    <property type="entry name" value="Tetrahydrobiopterin biosynthesis enzymes-like"/>
    <property type="match status" value="2"/>
</dbReference>
<evidence type="ECO:0000256" key="6">
    <source>
        <dbReference type="ARBA" id="ARBA00023239"/>
    </source>
</evidence>
<comment type="pathway">
    <text evidence="2">Cofactor biosynthesis; tetrahydrofolate biosynthesis; 2-amino-4-hydroxy-6-hydroxymethyl-7,8-dihydropteridine diphosphate from 7,8-dihydroneopterin triphosphate: step 3/4.</text>
</comment>
<dbReference type="Pfam" id="PF02152">
    <property type="entry name" value="FolB"/>
    <property type="match status" value="2"/>
</dbReference>
<evidence type="ECO:0000259" key="8">
    <source>
        <dbReference type="SMART" id="SM00905"/>
    </source>
</evidence>
<comment type="catalytic activity">
    <reaction evidence="1">
        <text>7,8-dihydroneopterin = 6-hydroxymethyl-7,8-dihydropterin + glycolaldehyde</text>
        <dbReference type="Rhea" id="RHEA:10540"/>
        <dbReference type="ChEBI" id="CHEBI:17001"/>
        <dbReference type="ChEBI" id="CHEBI:17071"/>
        <dbReference type="ChEBI" id="CHEBI:44841"/>
        <dbReference type="EC" id="4.1.2.25"/>
    </reaction>
</comment>
<dbReference type="InterPro" id="IPR043133">
    <property type="entry name" value="GTP-CH-I_C/QueF"/>
</dbReference>
<evidence type="ECO:0000256" key="1">
    <source>
        <dbReference type="ARBA" id="ARBA00001353"/>
    </source>
</evidence>
<dbReference type="Gene3D" id="3.30.1130.10">
    <property type="match status" value="2"/>
</dbReference>
<evidence type="ECO:0000313" key="10">
    <source>
        <dbReference type="Proteomes" id="UP000076722"/>
    </source>
</evidence>
<evidence type="ECO:0000313" key="9">
    <source>
        <dbReference type="EMBL" id="KZS89311.1"/>
    </source>
</evidence>
<dbReference type="GO" id="GO:0046656">
    <property type="term" value="P:folic acid biosynthetic process"/>
    <property type="evidence" value="ECO:0007669"/>
    <property type="project" value="UniProtKB-KW"/>
</dbReference>
<gene>
    <name evidence="9" type="ORF">SISNIDRAFT_458790</name>
</gene>
<organism evidence="9 10">
    <name type="scientific">Sistotremastrum niveocremeum HHB9708</name>
    <dbReference type="NCBI Taxonomy" id="1314777"/>
    <lineage>
        <taxon>Eukaryota</taxon>
        <taxon>Fungi</taxon>
        <taxon>Dikarya</taxon>
        <taxon>Basidiomycota</taxon>
        <taxon>Agaricomycotina</taxon>
        <taxon>Agaricomycetes</taxon>
        <taxon>Sistotremastrales</taxon>
        <taxon>Sistotremastraceae</taxon>
        <taxon>Sertulicium</taxon>
        <taxon>Sertulicium niveocremeum</taxon>
    </lineage>
</organism>
<evidence type="ECO:0000256" key="3">
    <source>
        <dbReference type="ARBA" id="ARBA00005708"/>
    </source>
</evidence>
<evidence type="ECO:0000256" key="2">
    <source>
        <dbReference type="ARBA" id="ARBA00005013"/>
    </source>
</evidence>
<name>A0A164Q438_9AGAM</name>
<protein>
    <recommendedName>
        <fullName evidence="4">dihydroneopterin aldolase</fullName>
        <ecNumber evidence="4">4.1.2.25</ecNumber>
    </recommendedName>
    <alternativeName>
        <fullName evidence="7">7,8-dihydroneopterin aldolase</fullName>
    </alternativeName>
</protein>
<reference evidence="9 10" key="1">
    <citation type="journal article" date="2016" name="Mol. Biol. Evol.">
        <title>Comparative Genomics of Early-Diverging Mushroom-Forming Fungi Provides Insights into the Origins of Lignocellulose Decay Capabilities.</title>
        <authorList>
            <person name="Nagy L.G."/>
            <person name="Riley R."/>
            <person name="Tritt A."/>
            <person name="Adam C."/>
            <person name="Daum C."/>
            <person name="Floudas D."/>
            <person name="Sun H."/>
            <person name="Yadav J.S."/>
            <person name="Pangilinan J."/>
            <person name="Larsson K.H."/>
            <person name="Matsuura K."/>
            <person name="Barry K."/>
            <person name="Labutti K."/>
            <person name="Kuo R."/>
            <person name="Ohm R.A."/>
            <person name="Bhattacharya S.S."/>
            <person name="Shirouzu T."/>
            <person name="Yoshinaga Y."/>
            <person name="Martin F.M."/>
            <person name="Grigoriev I.V."/>
            <person name="Hibbett D.S."/>
        </authorList>
    </citation>
    <scope>NUCLEOTIDE SEQUENCE [LARGE SCALE GENOMIC DNA]</scope>
    <source>
        <strain evidence="9 10">HHB9708</strain>
    </source>
</reference>
<feature type="domain" description="Dihydroneopterin aldolase/epimerase" evidence="8">
    <location>
        <begin position="4"/>
        <end position="114"/>
    </location>
</feature>
<keyword evidence="6" id="KW-0456">Lyase</keyword>
<accession>A0A164Q438</accession>
<evidence type="ECO:0000256" key="7">
    <source>
        <dbReference type="ARBA" id="ARBA00032903"/>
    </source>
</evidence>
<dbReference type="PANTHER" id="PTHR42844">
    <property type="entry name" value="DIHYDRONEOPTERIN ALDOLASE 1-RELATED"/>
    <property type="match status" value="1"/>
</dbReference>
<evidence type="ECO:0000256" key="5">
    <source>
        <dbReference type="ARBA" id="ARBA00022909"/>
    </source>
</evidence>
<keyword evidence="5" id="KW-0289">Folate biosynthesis</keyword>
<dbReference type="STRING" id="1314777.A0A164Q438"/>
<dbReference type="OrthoDB" id="5425486at2759"/>
<dbReference type="Proteomes" id="UP000076722">
    <property type="component" value="Unassembled WGS sequence"/>
</dbReference>
<dbReference type="AlphaFoldDB" id="A0A164Q438"/>